<dbReference type="SUPFAM" id="SSF53335">
    <property type="entry name" value="S-adenosyl-L-methionine-dependent methyltransferases"/>
    <property type="match status" value="1"/>
</dbReference>
<proteinExistence type="predicted"/>
<reference evidence="2 3" key="1">
    <citation type="journal article" date="2014" name="Int. J. Syst. Evol. Microbiol.">
        <title>Complete genome sequence of Corynebacterium casei LMG S-19264T (=DSM 44701T), isolated from a smear-ripened cheese.</title>
        <authorList>
            <consortium name="US DOE Joint Genome Institute (JGI-PGF)"/>
            <person name="Walter F."/>
            <person name="Albersmeier A."/>
            <person name="Kalinowski J."/>
            <person name="Ruckert C."/>
        </authorList>
    </citation>
    <scope>NUCLEOTIDE SEQUENCE [LARGE SCALE GENOMIC DNA]</scope>
    <source>
        <strain evidence="2 3">KCTC 19473</strain>
    </source>
</reference>
<dbReference type="AlphaFoldDB" id="A0A918XLJ2"/>
<evidence type="ECO:0000313" key="2">
    <source>
        <dbReference type="EMBL" id="GHD37375.1"/>
    </source>
</evidence>
<keyword evidence="3" id="KW-1185">Reference proteome</keyword>
<sequence>MATNLIEYWDRYASGVDADEEPFAWTQWGAGHGPGVELLGDPATSLELGCGRGVEVAALARAGVAAEGIDLSPVQAEQARARCEPVGGQVHQGDVLEFLRGTDRTWDALYSAWGAVWFSDPRELLPLAHERLSLGGRLVFAHAPAVTGAYGVQGMYANGFRGRAVWVHRWAYEPHVWEEMLHDAGFARARVWIEPAPEADHVGTLIGVASR</sequence>
<organism evidence="2 3">
    <name type="scientific">Nocardiopsis kunsanensis</name>
    <dbReference type="NCBI Taxonomy" id="141693"/>
    <lineage>
        <taxon>Bacteria</taxon>
        <taxon>Bacillati</taxon>
        <taxon>Actinomycetota</taxon>
        <taxon>Actinomycetes</taxon>
        <taxon>Streptosporangiales</taxon>
        <taxon>Nocardiopsidaceae</taxon>
        <taxon>Nocardiopsis</taxon>
    </lineage>
</organism>
<dbReference type="EMBL" id="BMXL01000048">
    <property type="protein sequence ID" value="GHD37375.1"/>
    <property type="molecule type" value="Genomic_DNA"/>
</dbReference>
<dbReference type="RefSeq" id="WP_017578492.1">
    <property type="nucleotide sequence ID" value="NZ_BMXL01000048.1"/>
</dbReference>
<evidence type="ECO:0000313" key="3">
    <source>
        <dbReference type="Proteomes" id="UP000654947"/>
    </source>
</evidence>
<name>A0A918XLJ2_9ACTN</name>
<dbReference type="CDD" id="cd02440">
    <property type="entry name" value="AdoMet_MTases"/>
    <property type="match status" value="1"/>
</dbReference>
<dbReference type="InterPro" id="IPR041698">
    <property type="entry name" value="Methyltransf_25"/>
</dbReference>
<dbReference type="InterPro" id="IPR029063">
    <property type="entry name" value="SAM-dependent_MTases_sf"/>
</dbReference>
<feature type="domain" description="Methyltransferase" evidence="1">
    <location>
        <begin position="46"/>
        <end position="136"/>
    </location>
</feature>
<evidence type="ECO:0000259" key="1">
    <source>
        <dbReference type="Pfam" id="PF13649"/>
    </source>
</evidence>
<dbReference type="Pfam" id="PF13649">
    <property type="entry name" value="Methyltransf_25"/>
    <property type="match status" value="1"/>
</dbReference>
<dbReference type="Proteomes" id="UP000654947">
    <property type="component" value="Unassembled WGS sequence"/>
</dbReference>
<accession>A0A918XLJ2</accession>
<comment type="caution">
    <text evidence="2">The sequence shown here is derived from an EMBL/GenBank/DDBJ whole genome shotgun (WGS) entry which is preliminary data.</text>
</comment>
<protein>
    <recommendedName>
        <fullName evidence="1">Methyltransferase domain-containing protein</fullName>
    </recommendedName>
</protein>
<gene>
    <name evidence="2" type="ORF">GCM10007147_45350</name>
</gene>
<dbReference type="Gene3D" id="3.40.50.150">
    <property type="entry name" value="Vaccinia Virus protein VP39"/>
    <property type="match status" value="1"/>
</dbReference>